<comment type="caution">
    <text evidence="1">The sequence shown here is derived from an EMBL/GenBank/DDBJ whole genome shotgun (WGS) entry which is preliminary data.</text>
</comment>
<evidence type="ECO:0000313" key="1">
    <source>
        <dbReference type="EMBL" id="EJB60145.1"/>
    </source>
</evidence>
<evidence type="ECO:0000313" key="2">
    <source>
        <dbReference type="Proteomes" id="UP000005514"/>
    </source>
</evidence>
<dbReference type="Proteomes" id="UP000005514">
    <property type="component" value="Unassembled WGS sequence"/>
</dbReference>
<name>A0AB33XFE8_HELPX</name>
<proteinExistence type="predicted"/>
<reference evidence="1 2" key="1">
    <citation type="submission" date="2012-04" db="EMBL/GenBank/DDBJ databases">
        <title>Genome sequence of Helicobacter pylori Hp H-42.</title>
        <authorList>
            <person name="Blanchard T.G."/>
            <person name="Czinn S.J."/>
            <person name="McCracken C."/>
            <person name="Abolude K."/>
            <person name="Maroo A."/>
            <person name="Santana-Cruz I."/>
            <person name="Tallon L.J."/>
            <person name="Ficke F.W.F."/>
        </authorList>
    </citation>
    <scope>NUCLEOTIDE SEQUENCE [LARGE SCALE GENOMIC DNA]</scope>
    <source>
        <strain evidence="1 2">Hp H-42</strain>
    </source>
</reference>
<sequence length="37" mass="4488">MTTKKLISRFIEIDMRKLAQVGGDLNILMEWFDDFRR</sequence>
<dbReference type="EMBL" id="AKON01000018">
    <property type="protein sequence ID" value="EJB60145.1"/>
    <property type="molecule type" value="Genomic_DNA"/>
</dbReference>
<gene>
    <name evidence="1" type="ORF">HPHPH42_1707</name>
</gene>
<organism evidence="1 2">
    <name type="scientific">Helicobacter pylori Hp H-42</name>
    <dbReference type="NCBI Taxonomy" id="992047"/>
    <lineage>
        <taxon>Bacteria</taxon>
        <taxon>Pseudomonadati</taxon>
        <taxon>Campylobacterota</taxon>
        <taxon>Epsilonproteobacteria</taxon>
        <taxon>Campylobacterales</taxon>
        <taxon>Helicobacteraceae</taxon>
        <taxon>Helicobacter</taxon>
    </lineage>
</organism>
<dbReference type="AlphaFoldDB" id="A0AB33XFE8"/>
<accession>A0AB33XFE8</accession>
<protein>
    <submittedName>
        <fullName evidence="1">Uncharacterized protein</fullName>
    </submittedName>
</protein>